<feature type="non-terminal residue" evidence="3">
    <location>
        <position position="1"/>
    </location>
</feature>
<accession>A0A931GCM4</accession>
<evidence type="ECO:0000256" key="1">
    <source>
        <dbReference type="PROSITE-ProRule" id="PRU00473"/>
    </source>
</evidence>
<reference evidence="3" key="1">
    <citation type="submission" date="2020-07" db="EMBL/GenBank/DDBJ databases">
        <title>Severe corrosion of carbon steel in oil field produced water can be linked to methanogenic archaea containing a special type of NiFe hydrogenase.</title>
        <authorList>
            <person name="Lahme S."/>
            <person name="Mand J."/>
            <person name="Longwell J."/>
            <person name="Smith R."/>
            <person name="Enning D."/>
        </authorList>
    </citation>
    <scope>NUCLEOTIDE SEQUENCE</scope>
    <source>
        <strain evidence="3">MIC098Bin6</strain>
    </source>
</reference>
<dbReference type="Gene3D" id="3.30.1330.60">
    <property type="entry name" value="OmpA-like domain"/>
    <property type="match status" value="1"/>
</dbReference>
<dbReference type="InterPro" id="IPR050330">
    <property type="entry name" value="Bact_OuterMem_StrucFunc"/>
</dbReference>
<comment type="caution">
    <text evidence="3">The sequence shown here is derived from an EMBL/GenBank/DDBJ whole genome shotgun (WGS) entry which is preliminary data.</text>
</comment>
<gene>
    <name evidence="3" type="ORF">H0S81_11390</name>
</gene>
<evidence type="ECO:0000313" key="3">
    <source>
        <dbReference type="EMBL" id="MBG0780514.1"/>
    </source>
</evidence>
<evidence type="ECO:0000259" key="2">
    <source>
        <dbReference type="PROSITE" id="PS51123"/>
    </source>
</evidence>
<sequence>AFGSYTGGYSASRTGEVLIQPGAPMELQEIDFVKVLNLEQRDIADHVQLIYKDENQAIVLESRFLFEPGSLTLRPESEKFLDNLISLIHPADFPVEIIGHVGEILPDDNGYESAWERSFQMAETVFLYLKTRHDDLDERLHVYGAGVNRPRFSTQTARSRALNDRVEITLYPGKSVDTHRILKKKPSNIFTFDTFDFRIFD</sequence>
<dbReference type="CDD" id="cd07185">
    <property type="entry name" value="OmpA_C-like"/>
    <property type="match status" value="1"/>
</dbReference>
<keyword evidence="1" id="KW-0472">Membrane</keyword>
<proteinExistence type="predicted"/>
<dbReference type="InterPro" id="IPR036737">
    <property type="entry name" value="OmpA-like_sf"/>
</dbReference>
<dbReference type="GO" id="GO:0016020">
    <property type="term" value="C:membrane"/>
    <property type="evidence" value="ECO:0007669"/>
    <property type="project" value="UniProtKB-UniRule"/>
</dbReference>
<dbReference type="Proteomes" id="UP000706172">
    <property type="component" value="Unassembled WGS sequence"/>
</dbReference>
<feature type="domain" description="OmpA-like" evidence="2">
    <location>
        <begin position="53"/>
        <end position="174"/>
    </location>
</feature>
<dbReference type="AlphaFoldDB" id="A0A931GCM4"/>
<dbReference type="PANTHER" id="PTHR30329:SF21">
    <property type="entry name" value="LIPOPROTEIN YIAD-RELATED"/>
    <property type="match status" value="1"/>
</dbReference>
<evidence type="ECO:0000313" key="4">
    <source>
        <dbReference type="Proteomes" id="UP000706172"/>
    </source>
</evidence>
<name>A0A931GCM4_9BACT</name>
<dbReference type="PANTHER" id="PTHR30329">
    <property type="entry name" value="STATOR ELEMENT OF FLAGELLAR MOTOR COMPLEX"/>
    <property type="match status" value="1"/>
</dbReference>
<dbReference type="Pfam" id="PF00691">
    <property type="entry name" value="OmpA"/>
    <property type="match status" value="1"/>
</dbReference>
<dbReference type="InterPro" id="IPR006665">
    <property type="entry name" value="OmpA-like"/>
</dbReference>
<dbReference type="SUPFAM" id="SSF103088">
    <property type="entry name" value="OmpA-like"/>
    <property type="match status" value="1"/>
</dbReference>
<dbReference type="EMBL" id="JACCQK010000765">
    <property type="protein sequence ID" value="MBG0780514.1"/>
    <property type="molecule type" value="Genomic_DNA"/>
</dbReference>
<organism evidence="3 4">
    <name type="scientific">Desulfotignum balticum</name>
    <dbReference type="NCBI Taxonomy" id="115781"/>
    <lineage>
        <taxon>Bacteria</taxon>
        <taxon>Pseudomonadati</taxon>
        <taxon>Thermodesulfobacteriota</taxon>
        <taxon>Desulfobacteria</taxon>
        <taxon>Desulfobacterales</taxon>
        <taxon>Desulfobacteraceae</taxon>
        <taxon>Desulfotignum</taxon>
    </lineage>
</organism>
<dbReference type="PROSITE" id="PS51123">
    <property type="entry name" value="OMPA_2"/>
    <property type="match status" value="1"/>
</dbReference>
<protein>
    <submittedName>
        <fullName evidence="3">OmpA family protein</fullName>
    </submittedName>
</protein>